<name>A0A379K0A2_ECTOL</name>
<proteinExistence type="predicted"/>
<keyword evidence="1" id="KW-1133">Transmembrane helix</keyword>
<dbReference type="Proteomes" id="UP000254084">
    <property type="component" value="Unassembled WGS sequence"/>
</dbReference>
<keyword evidence="1" id="KW-0812">Transmembrane</keyword>
<evidence type="ECO:0000313" key="2">
    <source>
        <dbReference type="EMBL" id="SUD57912.1"/>
    </source>
</evidence>
<reference evidence="2 3" key="1">
    <citation type="submission" date="2018-06" db="EMBL/GenBank/DDBJ databases">
        <authorList>
            <consortium name="Pathogen Informatics"/>
            <person name="Doyle S."/>
        </authorList>
    </citation>
    <scope>NUCLEOTIDE SEQUENCE [LARGE SCALE GENOMIC DNA]</scope>
    <source>
        <strain evidence="2 3">NCTC10860</strain>
    </source>
</reference>
<evidence type="ECO:0000256" key="1">
    <source>
        <dbReference type="SAM" id="Phobius"/>
    </source>
</evidence>
<feature type="transmembrane region" description="Helical" evidence="1">
    <location>
        <begin position="6"/>
        <end position="29"/>
    </location>
</feature>
<gene>
    <name evidence="2" type="ORF">NCTC10860_00115</name>
</gene>
<dbReference type="AlphaFoldDB" id="A0A379K0A2"/>
<evidence type="ECO:0000313" key="3">
    <source>
        <dbReference type="Proteomes" id="UP000254084"/>
    </source>
</evidence>
<accession>A0A379K0A2</accession>
<organism evidence="2 3">
    <name type="scientific">Ectopseudomonas oleovorans</name>
    <name type="common">Pseudomonas oleovorans</name>
    <dbReference type="NCBI Taxonomy" id="301"/>
    <lineage>
        <taxon>Bacteria</taxon>
        <taxon>Pseudomonadati</taxon>
        <taxon>Pseudomonadota</taxon>
        <taxon>Gammaproteobacteria</taxon>
        <taxon>Pseudomonadales</taxon>
        <taxon>Pseudomonadaceae</taxon>
        <taxon>Ectopseudomonas</taxon>
    </lineage>
</organism>
<protein>
    <submittedName>
        <fullName evidence="2">Uncharacterized protein</fullName>
    </submittedName>
</protein>
<dbReference type="EMBL" id="UGUW01000001">
    <property type="protein sequence ID" value="SUD57912.1"/>
    <property type="molecule type" value="Genomic_DNA"/>
</dbReference>
<sequence length="72" mass="8167">MVSALTLAIIVLLVICGCLVRIIYVMGLAEESDSRFQKYLVREIDRAGWTAEYRSAQRAACYELYSQDSESK</sequence>
<keyword evidence="1" id="KW-0472">Membrane</keyword>